<reference evidence="2" key="2">
    <citation type="submission" date="2021-01" db="EMBL/GenBank/DDBJ databases">
        <authorList>
            <person name="Schikora-Tamarit M.A."/>
        </authorList>
    </citation>
    <scope>NUCLEOTIDE SEQUENCE</scope>
    <source>
        <strain evidence="2">CBS6075</strain>
    </source>
</reference>
<protein>
    <submittedName>
        <fullName evidence="2">Uncharacterized protein</fullName>
    </submittedName>
</protein>
<proteinExistence type="predicted"/>
<dbReference type="EMBL" id="JAEUBE010000042">
    <property type="protein sequence ID" value="KAH3671835.1"/>
    <property type="molecule type" value="Genomic_DNA"/>
</dbReference>
<dbReference type="AlphaFoldDB" id="A0A9P8PHQ1"/>
<accession>A0A9P8PHQ1</accession>
<reference evidence="2" key="1">
    <citation type="journal article" date="2021" name="Open Biol.">
        <title>Shared evolutionary footprints suggest mitochondrial oxidative damage underlies multiple complex I losses in fungi.</title>
        <authorList>
            <person name="Schikora-Tamarit M.A."/>
            <person name="Marcet-Houben M."/>
            <person name="Nosek J."/>
            <person name="Gabaldon T."/>
        </authorList>
    </citation>
    <scope>NUCLEOTIDE SEQUENCE</scope>
    <source>
        <strain evidence="2">CBS6075</strain>
    </source>
</reference>
<dbReference type="RefSeq" id="XP_046064950.1">
    <property type="nucleotide sequence ID" value="XM_046203152.1"/>
</dbReference>
<dbReference type="Proteomes" id="UP000769157">
    <property type="component" value="Unassembled WGS sequence"/>
</dbReference>
<dbReference type="GeneID" id="70231989"/>
<evidence type="ECO:0000256" key="1">
    <source>
        <dbReference type="SAM" id="MobiDB-lite"/>
    </source>
</evidence>
<gene>
    <name evidence="2" type="ORF">OGAPHI_000021</name>
</gene>
<name>A0A9P8PHQ1_9ASCO</name>
<evidence type="ECO:0000313" key="2">
    <source>
        <dbReference type="EMBL" id="KAH3671835.1"/>
    </source>
</evidence>
<feature type="region of interest" description="Disordered" evidence="1">
    <location>
        <begin position="220"/>
        <end position="240"/>
    </location>
</feature>
<keyword evidence="3" id="KW-1185">Reference proteome</keyword>
<comment type="caution">
    <text evidence="2">The sequence shown here is derived from an EMBL/GenBank/DDBJ whole genome shotgun (WGS) entry which is preliminary data.</text>
</comment>
<sequence>METEKRIVSESSYDTVASEVVFDNQAALISDDVQTVCSSKYNPAASTLRRHSHKKTNSSATVFYENPYKRTRTARSSMKRLTITSNWGIDEKQDQRNSQIMKQLMAGDTSSLASSQVSLGHRSAQLVDSSVVPFATSRAASLRRQLSNRTVKPSVGSLQRSNAVKRKEGWLTSLRKRIRQWKSRAVQKWRRVRQHRLFGRRRAKPALQISAPILPALSRQGTVRRVSRTPTVSHTQKKQAMDRLIRRSQDNLIDRPDLDQLQPLLDMWSQYLKNVIGNRIHLKLDLNQLSRPTAATHERKESLLGSILADYVSTDESDTNSMVSEQSDAVSVSTAESSILDDAPGYLGVKGSWNSELNRHDSGAFSFAPSVT</sequence>
<dbReference type="OrthoDB" id="3994461at2759"/>
<evidence type="ECO:0000313" key="3">
    <source>
        <dbReference type="Proteomes" id="UP000769157"/>
    </source>
</evidence>
<organism evidence="2 3">
    <name type="scientific">Ogataea philodendri</name>
    <dbReference type="NCBI Taxonomy" id="1378263"/>
    <lineage>
        <taxon>Eukaryota</taxon>
        <taxon>Fungi</taxon>
        <taxon>Dikarya</taxon>
        <taxon>Ascomycota</taxon>
        <taxon>Saccharomycotina</taxon>
        <taxon>Pichiomycetes</taxon>
        <taxon>Pichiales</taxon>
        <taxon>Pichiaceae</taxon>
        <taxon>Ogataea</taxon>
    </lineage>
</organism>